<dbReference type="InterPro" id="IPR051159">
    <property type="entry name" value="Hexapeptide_acetyltransf"/>
</dbReference>
<dbReference type="InterPro" id="IPR001451">
    <property type="entry name" value="Hexapep"/>
</dbReference>
<dbReference type="RefSeq" id="WP_052881289.1">
    <property type="nucleotide sequence ID" value="NZ_CP010904.1"/>
</dbReference>
<dbReference type="Gene3D" id="2.160.10.10">
    <property type="entry name" value="Hexapeptide repeat proteins"/>
    <property type="match status" value="1"/>
</dbReference>
<evidence type="ECO:0000313" key="5">
    <source>
        <dbReference type="Proteomes" id="UP000035268"/>
    </source>
</evidence>
<keyword evidence="3 4" id="KW-0012">Acyltransferase</keyword>
<protein>
    <submittedName>
        <fullName evidence="4">2,3,4,5-tetrahydropyridine-2,6-dicarboxylate N-acetyltransferase</fullName>
        <ecNumber evidence="4">2.3.1.89</ecNumber>
    </submittedName>
</protein>
<organism evidence="4 5">
    <name type="scientific">Kiritimatiella glycovorans</name>
    <dbReference type="NCBI Taxonomy" id="1307763"/>
    <lineage>
        <taxon>Bacteria</taxon>
        <taxon>Pseudomonadati</taxon>
        <taxon>Kiritimatiellota</taxon>
        <taxon>Kiritimatiellia</taxon>
        <taxon>Kiritimatiellales</taxon>
        <taxon>Kiritimatiellaceae</taxon>
        <taxon>Kiritimatiella</taxon>
    </lineage>
</organism>
<dbReference type="EC" id="2.3.1.89" evidence="4"/>
<dbReference type="CDD" id="cd04647">
    <property type="entry name" value="LbH_MAT_like"/>
    <property type="match status" value="1"/>
</dbReference>
<gene>
    <name evidence="4" type="primary">dapH</name>
    <name evidence="4" type="ORF">L21SP4_00634</name>
</gene>
<dbReference type="GO" id="GO:0047200">
    <property type="term" value="F:tetrahydrodipicolinate N-acetyltransferase activity"/>
    <property type="evidence" value="ECO:0007669"/>
    <property type="project" value="UniProtKB-EC"/>
</dbReference>
<keyword evidence="1 4" id="KW-0808">Transferase</keyword>
<dbReference type="SUPFAM" id="SSF51161">
    <property type="entry name" value="Trimeric LpxA-like enzymes"/>
    <property type="match status" value="1"/>
</dbReference>
<evidence type="ECO:0000256" key="1">
    <source>
        <dbReference type="ARBA" id="ARBA00022679"/>
    </source>
</evidence>
<accession>A0A0G3EC86</accession>
<keyword evidence="5" id="KW-1185">Reference proteome</keyword>
<dbReference type="PROSITE" id="PS00101">
    <property type="entry name" value="HEXAPEP_TRANSFERASES"/>
    <property type="match status" value="1"/>
</dbReference>
<dbReference type="STRING" id="1307763.L21SP4_00634"/>
<sequence length="171" mass="17776">MNPLSTGWRRAAAARAVEDARGLTFLPGRPGPRWKNEGGRIAMGSVTIGPGVRVWAGAEGDIDVGDGTILEEGVELVSWRSLRIGARCRLGVDVLVMDTDLHGPGGTEADRRPVRVGDGARLGSRTIVLKGVTIGEGAVVEPGSIVVRDIPAGAVFGPPPARVIERGGDKS</sequence>
<evidence type="ECO:0000256" key="3">
    <source>
        <dbReference type="ARBA" id="ARBA00023315"/>
    </source>
</evidence>
<dbReference type="PANTHER" id="PTHR23416">
    <property type="entry name" value="SIALIC ACID SYNTHASE-RELATED"/>
    <property type="match status" value="1"/>
</dbReference>
<keyword evidence="2" id="KW-0677">Repeat</keyword>
<dbReference type="AlphaFoldDB" id="A0A0G3EC86"/>
<proteinExistence type="predicted"/>
<dbReference type="KEGG" id="vbl:L21SP4_00634"/>
<evidence type="ECO:0000313" key="4">
    <source>
        <dbReference type="EMBL" id="AKJ63903.1"/>
    </source>
</evidence>
<evidence type="ECO:0000256" key="2">
    <source>
        <dbReference type="ARBA" id="ARBA00022737"/>
    </source>
</evidence>
<reference evidence="5" key="1">
    <citation type="submission" date="2015-02" db="EMBL/GenBank/DDBJ databases">
        <title>Description and complete genome sequence of the first cultured representative of the subdivision 5 of the Verrucomicrobia phylum.</title>
        <authorList>
            <person name="Spring S."/>
            <person name="Bunk B."/>
            <person name="Sproer C."/>
            <person name="Klenk H.-P."/>
        </authorList>
    </citation>
    <scope>NUCLEOTIDE SEQUENCE [LARGE SCALE GENOMIC DNA]</scope>
    <source>
        <strain evidence="5">L21-Fru-AB</strain>
    </source>
</reference>
<name>A0A0G3EC86_9BACT</name>
<dbReference type="Proteomes" id="UP000035268">
    <property type="component" value="Chromosome"/>
</dbReference>
<reference evidence="4 5" key="2">
    <citation type="journal article" date="2016" name="ISME J.">
        <title>Characterization of the first cultured representative of Verrucomicrobia subdivision 5 indicates the proposal of a novel phylum.</title>
        <authorList>
            <person name="Spring S."/>
            <person name="Bunk B."/>
            <person name="Sproer C."/>
            <person name="Schumann P."/>
            <person name="Rohde M."/>
            <person name="Tindall B.J."/>
            <person name="Klenk H.P."/>
        </authorList>
    </citation>
    <scope>NUCLEOTIDE SEQUENCE [LARGE SCALE GENOMIC DNA]</scope>
    <source>
        <strain evidence="4 5">L21-Fru-AB</strain>
    </source>
</reference>
<dbReference type="InterPro" id="IPR018357">
    <property type="entry name" value="Hexapep_transf_CS"/>
</dbReference>
<dbReference type="InterPro" id="IPR011004">
    <property type="entry name" value="Trimer_LpxA-like_sf"/>
</dbReference>
<dbReference type="Pfam" id="PF14602">
    <property type="entry name" value="Hexapep_2"/>
    <property type="match status" value="1"/>
</dbReference>
<dbReference type="EMBL" id="CP010904">
    <property type="protein sequence ID" value="AKJ63903.1"/>
    <property type="molecule type" value="Genomic_DNA"/>
</dbReference>
<dbReference type="OrthoDB" id="9814490at2"/>